<evidence type="ECO:0000259" key="1">
    <source>
        <dbReference type="Pfam" id="PF01593"/>
    </source>
</evidence>
<dbReference type="InterPro" id="IPR002937">
    <property type="entry name" value="Amino_oxidase"/>
</dbReference>
<dbReference type="OrthoDB" id="25353at2"/>
<comment type="caution">
    <text evidence="2">The sequence shown here is derived from an EMBL/GenBank/DDBJ whole genome shotgun (WGS) entry which is preliminary data.</text>
</comment>
<protein>
    <submittedName>
        <fullName evidence="2">NAD(P)-binding protein</fullName>
    </submittedName>
</protein>
<name>A0A833MAU1_9FIRM</name>
<keyword evidence="3" id="KW-1185">Reference proteome</keyword>
<evidence type="ECO:0000313" key="2">
    <source>
        <dbReference type="EMBL" id="KAB3533219.1"/>
    </source>
</evidence>
<evidence type="ECO:0000313" key="3">
    <source>
        <dbReference type="Proteomes" id="UP000465601"/>
    </source>
</evidence>
<dbReference type="SUPFAM" id="SSF54373">
    <property type="entry name" value="FAD-linked reductases, C-terminal domain"/>
    <property type="match status" value="1"/>
</dbReference>
<organism evidence="2 3">
    <name type="scientific">Alkaliphilus serpentinus</name>
    <dbReference type="NCBI Taxonomy" id="1482731"/>
    <lineage>
        <taxon>Bacteria</taxon>
        <taxon>Bacillati</taxon>
        <taxon>Bacillota</taxon>
        <taxon>Clostridia</taxon>
        <taxon>Peptostreptococcales</taxon>
        <taxon>Natronincolaceae</taxon>
        <taxon>Alkaliphilus</taxon>
    </lineage>
</organism>
<dbReference type="AlphaFoldDB" id="A0A833MAU1"/>
<dbReference type="SUPFAM" id="SSF51905">
    <property type="entry name" value="FAD/NAD(P)-binding domain"/>
    <property type="match status" value="1"/>
</dbReference>
<dbReference type="EMBL" id="WBZB01000004">
    <property type="protein sequence ID" value="KAB3533219.1"/>
    <property type="molecule type" value="Genomic_DNA"/>
</dbReference>
<feature type="domain" description="Amine oxidase" evidence="1">
    <location>
        <begin position="67"/>
        <end position="569"/>
    </location>
</feature>
<proteinExistence type="predicted"/>
<dbReference type="Gene3D" id="3.90.660.10">
    <property type="match status" value="1"/>
</dbReference>
<sequence>MITKPTMTNNPTPQERYKLLKTALIENRRPEDFDNIIELLGPPGEITTILPAGSCKNIKVAILGGGLAGLSAAFELRKLGFNITIFEGEEDRVGGRVYTHYFDKVKNLYGELGPMRIPVSHETTWHYIDLFGLKTRPFAQTNINTFHYVMDTRVRNRPEAVQKYIYPFFDMTREERSKEWPQLEAEGLEEYLLKMSPKIRREILEIKEVYSEEIVYADSLNVKEKLEVSGLSQGAISMLSSVNPFIGAFLYNSYFEILHEIYPLSFTYLYEIIGGMVNLPKSLLSSLLNDFPKEYSFISQGDIGKIFWRPGHGVVGIHQNERNHSIGISYKVSASGIEGTDYFDYVICALPFSNLRLINLNPLFSTKKMEAIRQINLSAAQKTILLCNYRFWEMGLPDERILGGGSTTDMVINTIWYPSNGREKNEGYINMGPFQSPACKWSFHKGYNPYQPGVITGSYNWTQDAVRLGNFPESHRIEIIKEQVEKVHGLPFNSLDSIVLDSKSLLWNNHPWSLGGVTFYMPQQKVDFSKVAIAAEYNNRLFFAGEHVSVSRSWMQGALQSGMLAANSIARFCKVYR</sequence>
<dbReference type="Pfam" id="PF01593">
    <property type="entry name" value="Amino_oxidase"/>
    <property type="match status" value="1"/>
</dbReference>
<gene>
    <name evidence="2" type="ORF">F8153_01340</name>
</gene>
<dbReference type="InterPro" id="IPR036188">
    <property type="entry name" value="FAD/NAD-bd_sf"/>
</dbReference>
<accession>A0A833MAU1</accession>
<dbReference type="PANTHER" id="PTHR10742">
    <property type="entry name" value="FLAVIN MONOAMINE OXIDASE"/>
    <property type="match status" value="1"/>
</dbReference>
<reference evidence="2 3" key="1">
    <citation type="submission" date="2019-10" db="EMBL/GenBank/DDBJ databases">
        <title>Alkaliphilus serpentinus sp. nov. and Alkaliphilus pronyensis sp. nov., two novel anaerobic alkaliphilic species isolated from the serpentinized-hosted hydrothermal field of the Prony Bay (New Caledonia).</title>
        <authorList>
            <person name="Postec A."/>
        </authorList>
    </citation>
    <scope>NUCLEOTIDE SEQUENCE [LARGE SCALE GENOMIC DNA]</scope>
    <source>
        <strain evidence="2 3">LacT</strain>
    </source>
</reference>
<dbReference type="Gene3D" id="3.50.50.60">
    <property type="entry name" value="FAD/NAD(P)-binding domain"/>
    <property type="match status" value="1"/>
</dbReference>
<dbReference type="Proteomes" id="UP000465601">
    <property type="component" value="Unassembled WGS sequence"/>
</dbReference>
<dbReference type="GO" id="GO:0016491">
    <property type="term" value="F:oxidoreductase activity"/>
    <property type="evidence" value="ECO:0007669"/>
    <property type="project" value="InterPro"/>
</dbReference>
<dbReference type="InterPro" id="IPR050281">
    <property type="entry name" value="Flavin_monoamine_oxidase"/>
</dbReference>
<dbReference type="RefSeq" id="WP_151864545.1">
    <property type="nucleotide sequence ID" value="NZ_WBZB01000004.1"/>
</dbReference>
<dbReference type="Gene3D" id="1.20.1440.240">
    <property type="match status" value="1"/>
</dbReference>
<dbReference type="PANTHER" id="PTHR10742:SF410">
    <property type="entry name" value="LYSINE-SPECIFIC HISTONE DEMETHYLASE 2"/>
    <property type="match status" value="1"/>
</dbReference>